<dbReference type="InterPro" id="IPR019734">
    <property type="entry name" value="TPR_rpt"/>
</dbReference>
<evidence type="ECO:0000313" key="5">
    <source>
        <dbReference type="EMBL" id="RIV23318.1"/>
    </source>
</evidence>
<gene>
    <name evidence="5" type="primary">yaiO</name>
    <name evidence="5" type="ORF">DYU11_09940</name>
</gene>
<dbReference type="RefSeq" id="WP_119667536.1">
    <property type="nucleotide sequence ID" value="NZ_QXED01000003.1"/>
</dbReference>
<dbReference type="AlphaFoldDB" id="A0A418MAC1"/>
<dbReference type="PANTHER" id="PTHR44943:SF8">
    <property type="entry name" value="TPR REPEAT-CONTAINING PROTEIN MJ0263"/>
    <property type="match status" value="1"/>
</dbReference>
<evidence type="ECO:0000313" key="6">
    <source>
        <dbReference type="Proteomes" id="UP000283523"/>
    </source>
</evidence>
<dbReference type="Pfam" id="PF19413">
    <property type="entry name" value="YaiO"/>
    <property type="match status" value="1"/>
</dbReference>
<sequence>MKIIYLILVFCLLGQFPADAQTDPGSDELFRQARQAAFDNKDYPRAIALCQQALQKSPDYAEIRTFMGRLYTWSDKLPEAREQFALVLQTDSTNRDALSAAADLEFWNDRPDQALVYCNTALRHYPTDSDLLLKKARVLNDLKLTTDAFAVVNQLLKLNPDNADARALADRLKWAASKNSVIVGYEYLYFDKNYNDALHESPWRIASISYSRSTKLGSVSGRINYANRFATTGFQAEFDAYPRISNTFYSYVNVGLSGDEPVFPRFRAGFSLYANLPKSFEAEAGFRYLRFTDETWIYTVSLGKYYKNFWFNFRTYLVPGSSDISQTYIGTVRYYYGSADDFVAVAGGTGISPDEARNVLLGQDLRKLGSQRASVEFRKSVRRRWVPSVVASWFAEEQNSRPRGNQWGIDFVLRYRF</sequence>
<evidence type="ECO:0000259" key="4">
    <source>
        <dbReference type="Pfam" id="PF19413"/>
    </source>
</evidence>
<dbReference type="OrthoDB" id="742239at2"/>
<dbReference type="EMBL" id="QXED01000003">
    <property type="protein sequence ID" value="RIV23318.1"/>
    <property type="molecule type" value="Genomic_DNA"/>
</dbReference>
<feature type="signal peptide" evidence="3">
    <location>
        <begin position="1"/>
        <end position="20"/>
    </location>
</feature>
<dbReference type="InterPro" id="IPR051685">
    <property type="entry name" value="Ycf3/AcsC/BcsC/TPR_MFPF"/>
</dbReference>
<dbReference type="PANTHER" id="PTHR44943">
    <property type="entry name" value="CELLULOSE SYNTHASE OPERON PROTEIN C"/>
    <property type="match status" value="1"/>
</dbReference>
<keyword evidence="6" id="KW-1185">Reference proteome</keyword>
<dbReference type="Pfam" id="PF14559">
    <property type="entry name" value="TPR_19"/>
    <property type="match status" value="2"/>
</dbReference>
<feature type="domain" description="YaiO beta-barrel" evidence="4">
    <location>
        <begin position="178"/>
        <end position="355"/>
    </location>
</feature>
<dbReference type="NCBIfam" id="TIGR04390">
    <property type="entry name" value="OMP_YaiO_dom"/>
    <property type="match status" value="1"/>
</dbReference>
<proteinExistence type="predicted"/>
<feature type="chain" id="PRO_5019560860" evidence="3">
    <location>
        <begin position="21"/>
        <end position="417"/>
    </location>
</feature>
<evidence type="ECO:0000256" key="3">
    <source>
        <dbReference type="SAM" id="SignalP"/>
    </source>
</evidence>
<keyword evidence="2" id="KW-0802">TPR repeat</keyword>
<dbReference type="SUPFAM" id="SSF48452">
    <property type="entry name" value="TPR-like"/>
    <property type="match status" value="1"/>
</dbReference>
<dbReference type="InterPro" id="IPR030887">
    <property type="entry name" value="Beta-barrel_YaiO"/>
</dbReference>
<keyword evidence="1" id="KW-0677">Repeat</keyword>
<accession>A0A418MAC1</accession>
<dbReference type="Gene3D" id="1.25.40.10">
    <property type="entry name" value="Tetratricopeptide repeat domain"/>
    <property type="match status" value="1"/>
</dbReference>
<dbReference type="SMART" id="SM00028">
    <property type="entry name" value="TPR"/>
    <property type="match status" value="4"/>
</dbReference>
<protein>
    <submittedName>
        <fullName evidence="5">YaiO family outer membrane beta-barrel protein</fullName>
    </submittedName>
</protein>
<comment type="caution">
    <text evidence="5">The sequence shown here is derived from an EMBL/GenBank/DDBJ whole genome shotgun (WGS) entry which is preliminary data.</text>
</comment>
<dbReference type="InterPro" id="IPR011990">
    <property type="entry name" value="TPR-like_helical_dom_sf"/>
</dbReference>
<dbReference type="Proteomes" id="UP000283523">
    <property type="component" value="Unassembled WGS sequence"/>
</dbReference>
<evidence type="ECO:0000256" key="1">
    <source>
        <dbReference type="ARBA" id="ARBA00022737"/>
    </source>
</evidence>
<evidence type="ECO:0000256" key="2">
    <source>
        <dbReference type="ARBA" id="ARBA00022803"/>
    </source>
</evidence>
<organism evidence="5 6">
    <name type="scientific">Fibrisoma montanum</name>
    <dbReference type="NCBI Taxonomy" id="2305895"/>
    <lineage>
        <taxon>Bacteria</taxon>
        <taxon>Pseudomonadati</taxon>
        <taxon>Bacteroidota</taxon>
        <taxon>Cytophagia</taxon>
        <taxon>Cytophagales</taxon>
        <taxon>Spirosomataceae</taxon>
        <taxon>Fibrisoma</taxon>
    </lineage>
</organism>
<name>A0A418MAC1_9BACT</name>
<keyword evidence="3" id="KW-0732">Signal</keyword>
<reference evidence="5 6" key="1">
    <citation type="submission" date="2018-08" db="EMBL/GenBank/DDBJ databases">
        <title>Fibrisoma montanum sp. nov., isolated from Danxia mountain soil.</title>
        <authorList>
            <person name="Huang Y."/>
        </authorList>
    </citation>
    <scope>NUCLEOTIDE SEQUENCE [LARGE SCALE GENOMIC DNA]</scope>
    <source>
        <strain evidence="5 6">HYT19</strain>
    </source>
</reference>